<dbReference type="SUPFAM" id="SSF54631">
    <property type="entry name" value="CBS-domain pair"/>
    <property type="match status" value="1"/>
</dbReference>
<accession>A0A830E2B0</accession>
<reference evidence="13" key="4">
    <citation type="journal article" date="2023" name="Microbiol. Resour. Announc.">
        <title>Complete Genome Sequence of Vulcanisaeta souniana Strain IC-059, a Hyperthermophilic Archaeon Isolated from Hot Spring Water in Japan.</title>
        <authorList>
            <person name="Kato S."/>
            <person name="Itoh T."/>
            <person name="Wu L."/>
            <person name="Ma J."/>
            <person name="Ohkuma M."/>
        </authorList>
    </citation>
    <scope>NUCLEOTIDE SEQUENCE</scope>
    <source>
        <strain evidence="13">JCM 11219</strain>
    </source>
</reference>
<dbReference type="PROSITE" id="PS51371">
    <property type="entry name" value="CBS"/>
    <property type="match status" value="2"/>
</dbReference>
<evidence type="ECO:0000256" key="4">
    <source>
        <dbReference type="ARBA" id="ARBA00022989"/>
    </source>
</evidence>
<dbReference type="RefSeq" id="WP_188602954.1">
    <property type="nucleotide sequence ID" value="NZ_AP026830.1"/>
</dbReference>
<dbReference type="InterPro" id="IPR046342">
    <property type="entry name" value="CBS_dom_sf"/>
</dbReference>
<dbReference type="Proteomes" id="UP001060771">
    <property type="component" value="Chromosome"/>
</dbReference>
<evidence type="ECO:0000313" key="14">
    <source>
        <dbReference type="EMBL" id="GGI75231.1"/>
    </source>
</evidence>
<feature type="transmembrane region" description="Helical" evidence="11">
    <location>
        <begin position="349"/>
        <end position="369"/>
    </location>
</feature>
<keyword evidence="9" id="KW-0407">Ion channel</keyword>
<dbReference type="Proteomes" id="UP000657075">
    <property type="component" value="Unassembled WGS sequence"/>
</dbReference>
<dbReference type="AlphaFoldDB" id="A0A830E2B0"/>
<dbReference type="Pfam" id="PF00654">
    <property type="entry name" value="Voltage_CLC"/>
    <property type="match status" value="1"/>
</dbReference>
<dbReference type="CDD" id="cd00400">
    <property type="entry name" value="Voltage_gated_ClC"/>
    <property type="match status" value="1"/>
</dbReference>
<protein>
    <submittedName>
        <fullName evidence="14">Chloride channel protein</fullName>
    </submittedName>
</protein>
<dbReference type="PANTHER" id="PTHR43427:SF6">
    <property type="entry name" value="CHLORIDE CHANNEL PROTEIN CLC-E"/>
    <property type="match status" value="1"/>
</dbReference>
<feature type="transmembrane region" description="Helical" evidence="11">
    <location>
        <begin position="278"/>
        <end position="302"/>
    </location>
</feature>
<evidence type="ECO:0000313" key="13">
    <source>
        <dbReference type="EMBL" id="BDR92395.1"/>
    </source>
</evidence>
<feature type="transmembrane region" description="Helical" evidence="11">
    <location>
        <begin position="381"/>
        <end position="403"/>
    </location>
</feature>
<keyword evidence="6 11" id="KW-0472">Membrane</keyword>
<dbReference type="PRINTS" id="PR00762">
    <property type="entry name" value="CLCHANNEL"/>
</dbReference>
<dbReference type="GO" id="GO:0005254">
    <property type="term" value="F:chloride channel activity"/>
    <property type="evidence" value="ECO:0007669"/>
    <property type="project" value="UniProtKB-KW"/>
</dbReference>
<evidence type="ECO:0000256" key="5">
    <source>
        <dbReference type="ARBA" id="ARBA00023065"/>
    </source>
</evidence>
<keyword evidence="5" id="KW-0406">Ion transport</keyword>
<feature type="transmembrane region" description="Helical" evidence="11">
    <location>
        <begin position="12"/>
        <end position="34"/>
    </location>
</feature>
<reference evidence="14" key="2">
    <citation type="submission" date="2020-09" db="EMBL/GenBank/DDBJ databases">
        <authorList>
            <person name="Sun Q."/>
            <person name="Ohkuma M."/>
        </authorList>
    </citation>
    <scope>NUCLEOTIDE SEQUENCE</scope>
    <source>
        <strain evidence="14">JCM 11219</strain>
    </source>
</reference>
<dbReference type="Pfam" id="PF00571">
    <property type="entry name" value="CBS"/>
    <property type="match status" value="2"/>
</dbReference>
<evidence type="ECO:0000256" key="2">
    <source>
        <dbReference type="ARBA" id="ARBA00022448"/>
    </source>
</evidence>
<dbReference type="GeneID" id="76207038"/>
<feature type="transmembrane region" description="Helical" evidence="11">
    <location>
        <begin position="69"/>
        <end position="91"/>
    </location>
</feature>
<evidence type="ECO:0000256" key="11">
    <source>
        <dbReference type="SAM" id="Phobius"/>
    </source>
</evidence>
<keyword evidence="16" id="KW-1185">Reference proteome</keyword>
<comment type="subcellular location">
    <subcellularLocation>
        <location evidence="1">Membrane</location>
        <topology evidence="1">Multi-pass membrane protein</topology>
    </subcellularLocation>
</comment>
<proteinExistence type="predicted"/>
<keyword evidence="10" id="KW-0129">CBS domain</keyword>
<evidence type="ECO:0000256" key="3">
    <source>
        <dbReference type="ARBA" id="ARBA00022692"/>
    </source>
</evidence>
<feature type="transmembrane region" description="Helical" evidence="11">
    <location>
        <begin position="239"/>
        <end position="257"/>
    </location>
</feature>
<dbReference type="FunFam" id="1.10.3080.10:FF:000018">
    <property type="entry name" value="Chloride transporter, ClC family"/>
    <property type="match status" value="1"/>
</dbReference>
<dbReference type="GO" id="GO:0034707">
    <property type="term" value="C:chloride channel complex"/>
    <property type="evidence" value="ECO:0007669"/>
    <property type="project" value="UniProtKB-KW"/>
</dbReference>
<reference evidence="14" key="1">
    <citation type="journal article" date="2014" name="Int. J. Syst. Evol. Microbiol.">
        <title>Complete genome sequence of Corynebacterium casei LMG S-19264T (=DSM 44701T), isolated from a smear-ripened cheese.</title>
        <authorList>
            <consortium name="US DOE Joint Genome Institute (JGI-PGF)"/>
            <person name="Walter F."/>
            <person name="Albersmeier A."/>
            <person name="Kalinowski J."/>
            <person name="Ruckert C."/>
        </authorList>
    </citation>
    <scope>NUCLEOTIDE SEQUENCE</scope>
    <source>
        <strain evidence="14">JCM 11219</strain>
    </source>
</reference>
<evidence type="ECO:0000313" key="15">
    <source>
        <dbReference type="Proteomes" id="UP000657075"/>
    </source>
</evidence>
<evidence type="ECO:0000256" key="10">
    <source>
        <dbReference type="PROSITE-ProRule" id="PRU00703"/>
    </source>
</evidence>
<evidence type="ECO:0000259" key="12">
    <source>
        <dbReference type="PROSITE" id="PS51371"/>
    </source>
</evidence>
<name>A0A830E2B0_9CREN</name>
<dbReference type="Gene3D" id="3.10.580.10">
    <property type="entry name" value="CBS-domain"/>
    <property type="match status" value="1"/>
</dbReference>
<dbReference type="OrthoDB" id="89900at2157"/>
<dbReference type="InterPro" id="IPR014743">
    <property type="entry name" value="Cl-channel_core"/>
</dbReference>
<feature type="transmembrane region" description="Helical" evidence="11">
    <location>
        <begin position="415"/>
        <end position="436"/>
    </location>
</feature>
<sequence length="583" mass="63041">MRIRELPYFVKWFILGTVIGVVAGLSALTFYFALKLMEYLFILKLVGYEIPEPLGEGGSLNYVFHAERIWLIPLSTALGGLLSGLIVYTWAPEAEGHGTDAAINAFHRLQGRIRRRIPPIKLIASAITIGSGGSAGREGPTAQLSAGIGSILADLFSLPPEDRRIAVAVGIGAGIGSIFKAPIGGAILAAEVLYKRDFESEVLFPALVASAIGYVIFSSVTGFTPIFGYYMGTFNPLRLPLYAVLGVIDGLMAILYVKTFYSVHDAFKRWRVSNYIKPVVGGAVTGLIGLLFPEVLGTGYGWLNLAEFNVANAFISPVIALPLLIILALLPFLKIVATSFSIGSGGSGGVYAPGLVIGAFTGFDAWLIFHYLVPGLAPDPAPFVIISMLALFGAAAKAPLAVMFMVVEMTGSYQLLPGAMIAVAIAYLISGDYTIYRAQVPTRRDSPAHADEYRVPLLMEIRVNECELIKEPIAHADEDVATALNRMLRYRYTALPVIDPEGRFMGVVSLYDMGRGRGRVRDYVRPMRYVTPESTLYDALGVMSEAGTTWAPVVNNGEFLGILTMEGMNRAYSERLRGLRANA</sequence>
<gene>
    <name evidence="14" type="ORF">GCM10007112_10060</name>
    <name evidence="13" type="ORF">Vsou_14880</name>
</gene>
<dbReference type="SUPFAM" id="SSF81340">
    <property type="entry name" value="Clc chloride channel"/>
    <property type="match status" value="1"/>
</dbReference>
<keyword evidence="2" id="KW-0813">Transport</keyword>
<reference evidence="16" key="3">
    <citation type="submission" date="2022-09" db="EMBL/GenBank/DDBJ databases">
        <title>Complete genome sequence of Vulcanisaeta souniana.</title>
        <authorList>
            <person name="Kato S."/>
            <person name="Itoh T."/>
            <person name="Ohkuma M."/>
        </authorList>
    </citation>
    <scope>NUCLEOTIDE SEQUENCE [LARGE SCALE GENOMIC DNA]</scope>
    <source>
        <strain evidence="16">JCM 11219</strain>
    </source>
</reference>
<keyword evidence="7" id="KW-0869">Chloride channel</keyword>
<dbReference type="EMBL" id="AP026830">
    <property type="protein sequence ID" value="BDR92395.1"/>
    <property type="molecule type" value="Genomic_DNA"/>
</dbReference>
<dbReference type="InterPro" id="IPR000644">
    <property type="entry name" value="CBS_dom"/>
</dbReference>
<dbReference type="EMBL" id="BMNM01000003">
    <property type="protein sequence ID" value="GGI75231.1"/>
    <property type="molecule type" value="Genomic_DNA"/>
</dbReference>
<feature type="transmembrane region" description="Helical" evidence="11">
    <location>
        <begin position="314"/>
        <end position="337"/>
    </location>
</feature>
<evidence type="ECO:0000256" key="9">
    <source>
        <dbReference type="ARBA" id="ARBA00023303"/>
    </source>
</evidence>
<dbReference type="Gene3D" id="1.10.3080.10">
    <property type="entry name" value="Clc chloride channel"/>
    <property type="match status" value="1"/>
</dbReference>
<feature type="transmembrane region" description="Helical" evidence="11">
    <location>
        <begin position="202"/>
        <end position="227"/>
    </location>
</feature>
<keyword evidence="8" id="KW-0868">Chloride</keyword>
<evidence type="ECO:0000256" key="1">
    <source>
        <dbReference type="ARBA" id="ARBA00004141"/>
    </source>
</evidence>
<evidence type="ECO:0000256" key="7">
    <source>
        <dbReference type="ARBA" id="ARBA00023173"/>
    </source>
</evidence>
<keyword evidence="3 11" id="KW-0812">Transmembrane</keyword>
<evidence type="ECO:0000256" key="6">
    <source>
        <dbReference type="ARBA" id="ARBA00023136"/>
    </source>
</evidence>
<feature type="domain" description="CBS" evidence="12">
    <location>
        <begin position="523"/>
        <end position="579"/>
    </location>
</feature>
<dbReference type="PANTHER" id="PTHR43427">
    <property type="entry name" value="CHLORIDE CHANNEL PROTEIN CLC-E"/>
    <property type="match status" value="1"/>
</dbReference>
<evidence type="ECO:0000313" key="16">
    <source>
        <dbReference type="Proteomes" id="UP001060771"/>
    </source>
</evidence>
<keyword evidence="4 11" id="KW-1133">Transmembrane helix</keyword>
<dbReference type="InterPro" id="IPR050368">
    <property type="entry name" value="ClC-type_chloride_channel"/>
</dbReference>
<feature type="domain" description="CBS" evidence="12">
    <location>
        <begin position="463"/>
        <end position="513"/>
    </location>
</feature>
<dbReference type="SMART" id="SM00116">
    <property type="entry name" value="CBS"/>
    <property type="match status" value="2"/>
</dbReference>
<evidence type="ECO:0000256" key="8">
    <source>
        <dbReference type="ARBA" id="ARBA00023214"/>
    </source>
</evidence>
<organism evidence="14 15">
    <name type="scientific">Vulcanisaeta souniana JCM 11219</name>
    <dbReference type="NCBI Taxonomy" id="1293586"/>
    <lineage>
        <taxon>Archaea</taxon>
        <taxon>Thermoproteota</taxon>
        <taxon>Thermoprotei</taxon>
        <taxon>Thermoproteales</taxon>
        <taxon>Thermoproteaceae</taxon>
        <taxon>Vulcanisaeta</taxon>
    </lineage>
</organism>
<dbReference type="InterPro" id="IPR001807">
    <property type="entry name" value="ClC"/>
</dbReference>